<dbReference type="STRING" id="10029.G3I8J8"/>
<organism evidence="4 5">
    <name type="scientific">Cricetulus griseus</name>
    <name type="common">Chinese hamster</name>
    <name type="synonym">Cricetulus barabensis griseus</name>
    <dbReference type="NCBI Taxonomy" id="10029"/>
    <lineage>
        <taxon>Eukaryota</taxon>
        <taxon>Metazoa</taxon>
        <taxon>Chordata</taxon>
        <taxon>Craniata</taxon>
        <taxon>Vertebrata</taxon>
        <taxon>Euteleostomi</taxon>
        <taxon>Mammalia</taxon>
        <taxon>Eutheria</taxon>
        <taxon>Euarchontoglires</taxon>
        <taxon>Glires</taxon>
        <taxon>Rodentia</taxon>
        <taxon>Myomorpha</taxon>
        <taxon>Muroidea</taxon>
        <taxon>Cricetidae</taxon>
        <taxon>Cricetinae</taxon>
        <taxon>Cricetulus</taxon>
    </lineage>
</organism>
<dbReference type="InterPro" id="IPR013025">
    <property type="entry name" value="Ribosomal_uL23-like"/>
</dbReference>
<proteinExistence type="inferred from homology"/>
<dbReference type="HAMAP" id="MF_01369_A">
    <property type="entry name" value="Ribosomal_uL23_A"/>
    <property type="match status" value="1"/>
</dbReference>
<dbReference type="Gene3D" id="3.30.70.330">
    <property type="match status" value="1"/>
</dbReference>
<evidence type="ECO:0000313" key="4">
    <source>
        <dbReference type="EMBL" id="EGV93684.1"/>
    </source>
</evidence>
<dbReference type="GO" id="GO:0006412">
    <property type="term" value="P:translation"/>
    <property type="evidence" value="ECO:0007669"/>
    <property type="project" value="InterPro"/>
</dbReference>
<dbReference type="Pfam" id="PF00276">
    <property type="entry name" value="Ribosomal_L23"/>
    <property type="match status" value="1"/>
</dbReference>
<dbReference type="InterPro" id="IPR012678">
    <property type="entry name" value="Ribosomal_uL23/eL15/eS24_sf"/>
</dbReference>
<accession>G3I8J8</accession>
<keyword evidence="2 4" id="KW-0689">Ribosomal protein</keyword>
<name>G3I8J8_CRIGR</name>
<reference evidence="5" key="1">
    <citation type="journal article" date="2011" name="Nat. Biotechnol.">
        <title>The genomic sequence of the Chinese hamster ovary (CHO)-K1 cell line.</title>
        <authorList>
            <person name="Xu X."/>
            <person name="Nagarajan H."/>
            <person name="Lewis N.E."/>
            <person name="Pan S."/>
            <person name="Cai Z."/>
            <person name="Liu X."/>
            <person name="Chen W."/>
            <person name="Xie M."/>
            <person name="Wang W."/>
            <person name="Hammond S."/>
            <person name="Andersen M.R."/>
            <person name="Neff N."/>
            <person name="Passarelli B."/>
            <person name="Koh W."/>
            <person name="Fan H.C."/>
            <person name="Wang J."/>
            <person name="Gui Y."/>
            <person name="Lee K.H."/>
            <person name="Betenbaugh M.J."/>
            <person name="Quake S.R."/>
            <person name="Famili I."/>
            <person name="Palsson B.O."/>
            <person name="Wang J."/>
        </authorList>
    </citation>
    <scope>NUCLEOTIDE SEQUENCE [LARGE SCALE GENOMIC DNA]</scope>
    <source>
        <strain evidence="5">CHO K1 cell line</strain>
    </source>
</reference>
<comment type="similarity">
    <text evidence="1">Belongs to the universal ribosomal protein uL23 family.</text>
</comment>
<dbReference type="GO" id="GO:0003735">
    <property type="term" value="F:structural constituent of ribosome"/>
    <property type="evidence" value="ECO:0007669"/>
    <property type="project" value="InterPro"/>
</dbReference>
<dbReference type="Proteomes" id="UP000001075">
    <property type="component" value="Unassembled WGS sequence"/>
</dbReference>
<evidence type="ECO:0000256" key="2">
    <source>
        <dbReference type="ARBA" id="ARBA00022980"/>
    </source>
</evidence>
<protein>
    <submittedName>
        <fullName evidence="4">60S ribosomal protein L23a</fullName>
    </submittedName>
</protein>
<dbReference type="InterPro" id="IPR012677">
    <property type="entry name" value="Nucleotide-bd_a/b_plait_sf"/>
</dbReference>
<keyword evidence="3" id="KW-0687">Ribonucleoprotein</keyword>
<dbReference type="NCBIfam" id="NF011118">
    <property type="entry name" value="PRK14548.1"/>
    <property type="match status" value="1"/>
</dbReference>
<dbReference type="EMBL" id="JH001512">
    <property type="protein sequence ID" value="EGV93684.1"/>
    <property type="molecule type" value="Genomic_DNA"/>
</dbReference>
<gene>
    <name evidence="4" type="ORF">I79_019872</name>
</gene>
<dbReference type="GO" id="GO:0044391">
    <property type="term" value="C:ribosomal subunit"/>
    <property type="evidence" value="ECO:0007669"/>
    <property type="project" value="UniProtKB-ARBA"/>
</dbReference>
<dbReference type="PANTHER" id="PTHR11620">
    <property type="entry name" value="60S RIBOSOMAL PROTEIN L23A"/>
    <property type="match status" value="1"/>
</dbReference>
<dbReference type="FunFam" id="3.30.70.330:FF:000082">
    <property type="entry name" value="60S ribosomal protein L23a"/>
    <property type="match status" value="1"/>
</dbReference>
<dbReference type="InParanoid" id="G3I8J8"/>
<dbReference type="AlphaFoldDB" id="G3I8J8"/>
<dbReference type="SUPFAM" id="SSF54189">
    <property type="entry name" value="Ribosomal proteins S24e, L23 and L15e"/>
    <property type="match status" value="1"/>
</dbReference>
<evidence type="ECO:0000256" key="3">
    <source>
        <dbReference type="ARBA" id="ARBA00023274"/>
    </source>
</evidence>
<dbReference type="GO" id="GO:0022626">
    <property type="term" value="C:cytosolic ribosome"/>
    <property type="evidence" value="ECO:0007669"/>
    <property type="project" value="UniProtKB-ARBA"/>
</dbReference>
<evidence type="ECO:0000313" key="5">
    <source>
        <dbReference type="Proteomes" id="UP000001075"/>
    </source>
</evidence>
<evidence type="ECO:0000256" key="1">
    <source>
        <dbReference type="ARBA" id="ARBA00006700"/>
    </source>
</evidence>
<sequence>MSSKDLPSLQELAGQSLLRNENLAISPLGKLPNVLLPQLFKQAYEGGHRNVPRKIVSSWPFPQLPLRTVKKRNALETLENDVLEEVDKLLIQSPREYKLEVLDLQSVCQTHLDVQSGPIDYWLPQTSCEMASGEKQPLKVAVNLYLRNGSFNKLFCLSQWAEKRKGLLQLYCYKFQIWLPSLSDCKCFLEYVNLQHIVALGLHSLHNPAEFLDLTSYLGHLMNLHKLSISDIQEERFIALEERRNIISGFALQRQPKYPRKSAPRRNKLDHYAIIKFLLTTESAMKKIEDNNTLVFIVDVKTNKHQIKQAVKKLYDIDVTKVNTLIRPEEEKKAYVWLAPDYDALDVANKIGII</sequence>